<sequence length="403" mass="45742">MGDFQANFLRPDTGINTVEGNVAGSRAAGLSKKRAIEQAEFEERKRKIKADNERGKLCIDAKFDADVGTSIEERDFRSRTVGLVTAEEFRKASADVERARGRRGEGIFGEEGGGGDAGGGGEEGRDGKRASRTEEERKRDEKIRKKAMKRAMKEKKKRMAALSFAGDDDGLVDDDSDGVNDDIGDNNNYDADATIADDDARTSVIVKKSIMKNPEVDTSFLPDKERERRANAERERLRMEWLDEQRRIKMEMLEITYSYWDGTGHRRTVHCRKGDTVGRFLELVRIELAREFREMTNVSSDALLYVKEDLIIPQDISFYDLIATRARGKSGPLFNFDVHDDVRIGAVDARIEKDESHPGKVVERRWYDRNKHIFPASRWEIYDPAKEYGTYTIHGGEVNTKGK</sequence>
<feature type="region of interest" description="Disordered" evidence="1">
    <location>
        <begin position="92"/>
        <end position="152"/>
    </location>
</feature>
<protein>
    <recommendedName>
        <fullName evidence="2">FAM50A/XAP5 C-terminal domain-containing protein</fullName>
    </recommendedName>
</protein>
<feature type="domain" description="FAM50A/XAP5 C-terminal" evidence="2">
    <location>
        <begin position="252"/>
        <end position="392"/>
    </location>
</feature>
<comment type="caution">
    <text evidence="3">The sequence shown here is derived from an EMBL/GenBank/DDBJ whole genome shotgun (WGS) entry which is preliminary data.</text>
</comment>
<dbReference type="PANTHER" id="PTHR12722">
    <property type="entry name" value="XAP-5 PROTEIN-RELATED"/>
    <property type="match status" value="1"/>
</dbReference>
<dbReference type="EMBL" id="JALLPB020000043">
    <property type="protein sequence ID" value="KAL3823223.1"/>
    <property type="molecule type" value="Genomic_DNA"/>
</dbReference>
<evidence type="ECO:0000313" key="4">
    <source>
        <dbReference type="Proteomes" id="UP001530377"/>
    </source>
</evidence>
<evidence type="ECO:0000256" key="1">
    <source>
        <dbReference type="SAM" id="MobiDB-lite"/>
    </source>
</evidence>
<proteinExistence type="predicted"/>
<dbReference type="InterPro" id="IPR048337">
    <property type="entry name" value="FAM50A/XAP5_C"/>
</dbReference>
<feature type="compositionally biased region" description="Basic and acidic residues" evidence="1">
    <location>
        <begin position="122"/>
        <end position="143"/>
    </location>
</feature>
<dbReference type="InterPro" id="IPR007005">
    <property type="entry name" value="XAP5"/>
</dbReference>
<name>A0ABD3SFE0_9STRA</name>
<reference evidence="3 4" key="1">
    <citation type="submission" date="2024-10" db="EMBL/GenBank/DDBJ databases">
        <title>Updated reference genomes for cyclostephanoid diatoms.</title>
        <authorList>
            <person name="Roberts W.R."/>
            <person name="Alverson A.J."/>
        </authorList>
    </citation>
    <scope>NUCLEOTIDE SEQUENCE [LARGE SCALE GENOMIC DNA]</scope>
    <source>
        <strain evidence="3 4">AJA228-03</strain>
    </source>
</reference>
<feature type="compositionally biased region" description="Gly residues" evidence="1">
    <location>
        <begin position="106"/>
        <end position="121"/>
    </location>
</feature>
<gene>
    <name evidence="3" type="ORF">ACHAXA_003502</name>
</gene>
<dbReference type="Proteomes" id="UP001530377">
    <property type="component" value="Unassembled WGS sequence"/>
</dbReference>
<organism evidence="3 4">
    <name type="scientific">Cyclostephanos tholiformis</name>
    <dbReference type="NCBI Taxonomy" id="382380"/>
    <lineage>
        <taxon>Eukaryota</taxon>
        <taxon>Sar</taxon>
        <taxon>Stramenopiles</taxon>
        <taxon>Ochrophyta</taxon>
        <taxon>Bacillariophyta</taxon>
        <taxon>Coscinodiscophyceae</taxon>
        <taxon>Thalassiosirophycidae</taxon>
        <taxon>Stephanodiscales</taxon>
        <taxon>Stephanodiscaceae</taxon>
        <taxon>Cyclostephanos</taxon>
    </lineage>
</organism>
<evidence type="ECO:0000313" key="3">
    <source>
        <dbReference type="EMBL" id="KAL3823223.1"/>
    </source>
</evidence>
<keyword evidence="4" id="KW-1185">Reference proteome</keyword>
<dbReference type="Pfam" id="PF04921">
    <property type="entry name" value="XAP5"/>
    <property type="match status" value="1"/>
</dbReference>
<feature type="compositionally biased region" description="Basic and acidic residues" evidence="1">
    <location>
        <begin position="92"/>
        <end position="105"/>
    </location>
</feature>
<dbReference type="PANTHER" id="PTHR12722:SF0">
    <property type="entry name" value="PROTEIN FAM50A"/>
    <property type="match status" value="1"/>
</dbReference>
<evidence type="ECO:0000259" key="2">
    <source>
        <dbReference type="Pfam" id="PF04921"/>
    </source>
</evidence>
<accession>A0ABD3SFE0</accession>
<dbReference type="AlphaFoldDB" id="A0ABD3SFE0"/>